<comment type="similarity">
    <text evidence="1">Belongs to the membrane fusion protein (MFP) (TC 8.A.1) family.</text>
</comment>
<evidence type="ECO:0000256" key="6">
    <source>
        <dbReference type="SAM" id="Coils"/>
    </source>
</evidence>
<protein>
    <submittedName>
        <fullName evidence="13">Uncharacterized protein</fullName>
    </submittedName>
</protein>
<dbReference type="InterPro" id="IPR058649">
    <property type="entry name" value="CzcB_C"/>
</dbReference>
<comment type="caution">
    <text evidence="13">The sequence shown here is derived from an EMBL/GenBank/DDBJ whole genome shotgun (WGS) entry which is preliminary data.</text>
</comment>
<feature type="chain" id="PRO_5012371557" evidence="8">
    <location>
        <begin position="33"/>
        <end position="404"/>
    </location>
</feature>
<dbReference type="Gene3D" id="2.40.30.170">
    <property type="match status" value="1"/>
</dbReference>
<name>A0A1X0Y5Z7_9BACT</name>
<evidence type="ECO:0000256" key="3">
    <source>
        <dbReference type="ARBA" id="ARBA00022833"/>
    </source>
</evidence>
<dbReference type="PANTHER" id="PTHR30097:SF4">
    <property type="entry name" value="SLR6042 PROTEIN"/>
    <property type="match status" value="1"/>
</dbReference>
<accession>A0A1X0Y5Z7</accession>
<dbReference type="Pfam" id="PF25893">
    <property type="entry name" value="HH_CzcB"/>
    <property type="match status" value="1"/>
</dbReference>
<evidence type="ECO:0000259" key="9">
    <source>
        <dbReference type="Pfam" id="PF25893"/>
    </source>
</evidence>
<dbReference type="InterPro" id="IPR058648">
    <property type="entry name" value="HH_CzcB-like"/>
</dbReference>
<comment type="function">
    <text evidence="5">CzcA and CzcB together would act in zinc efflux nearly as effectively as the complete czc efflux system (CzcABC). The CzcB protein is thought to funnel zinc cations to the CzcA transport protein.</text>
</comment>
<keyword evidence="2" id="KW-0813">Transport</keyword>
<dbReference type="Proteomes" id="UP000193136">
    <property type="component" value="Unassembled WGS sequence"/>
</dbReference>
<evidence type="ECO:0000256" key="8">
    <source>
        <dbReference type="SAM" id="SignalP"/>
    </source>
</evidence>
<feature type="domain" description="CzcB-like alpha-helical hairpin" evidence="9">
    <location>
        <begin position="132"/>
        <end position="191"/>
    </location>
</feature>
<evidence type="ECO:0000313" key="14">
    <source>
        <dbReference type="Proteomes" id="UP000193136"/>
    </source>
</evidence>
<dbReference type="FunFam" id="2.40.420.20:FF:000006">
    <property type="entry name" value="RND family efflux transporter MFP subunit"/>
    <property type="match status" value="1"/>
</dbReference>
<feature type="signal peptide" evidence="8">
    <location>
        <begin position="1"/>
        <end position="32"/>
    </location>
</feature>
<keyword evidence="8" id="KW-0732">Signal</keyword>
<evidence type="ECO:0000256" key="5">
    <source>
        <dbReference type="ARBA" id="ARBA00058766"/>
    </source>
</evidence>
<sequence length="404" mass="43718">MKNSKRNKFYILPAALSLVLVLAAGLPATVTAGEQGKKSAHAGEESEGGHEEGVVRLSAAELKEFGIVVREAGPGRLDTFVDLPGEIVINADRQAHVVPRVPGIVREVRKKLGDQVKGGEVMAVLESRELADAKAEYLAARERLALAEANFNREERLWKKKVSAEQEYLDAKQAFAEARINLRSAEQKLHALGFSEDYLKQLPEHLDQTYTRYEMRAPFSGAVIQKHITLGEALNGSSEAFVVADLGTVWVDINVYQKDLVKIHKGQKVVIEIGHDIAPVSGTLSYVGPLVGEETRTALARAELPNPQGDLRPGMFITARVAVGSVDVPLLVPKTALQTLEGKTVVFVLDEDGFEPRPVTVGRENGLQVEIKDGLKPGEKYASTGAFTLKAQLSKGAFGGGHGH</sequence>
<dbReference type="RefSeq" id="WP_085010093.1">
    <property type="nucleotide sequence ID" value="NZ_NAAD01000007.1"/>
</dbReference>
<dbReference type="Pfam" id="PF25954">
    <property type="entry name" value="Beta-barrel_RND_2"/>
    <property type="match status" value="1"/>
</dbReference>
<dbReference type="GO" id="GO:0046914">
    <property type="term" value="F:transition metal ion binding"/>
    <property type="evidence" value="ECO:0007669"/>
    <property type="project" value="TreeGrafter"/>
</dbReference>
<dbReference type="GO" id="GO:0015679">
    <property type="term" value="P:plasma membrane copper ion transport"/>
    <property type="evidence" value="ECO:0007669"/>
    <property type="project" value="TreeGrafter"/>
</dbReference>
<keyword evidence="6" id="KW-0175">Coiled coil</keyword>
<evidence type="ECO:0000256" key="7">
    <source>
        <dbReference type="SAM" id="MobiDB-lite"/>
    </source>
</evidence>
<dbReference type="FunFam" id="2.40.30.170:FF:000010">
    <property type="entry name" value="Efflux RND transporter periplasmic adaptor subunit"/>
    <property type="match status" value="1"/>
</dbReference>
<dbReference type="Gene3D" id="2.40.420.20">
    <property type="match status" value="1"/>
</dbReference>
<dbReference type="GO" id="GO:0046686">
    <property type="term" value="P:response to cadmium ion"/>
    <property type="evidence" value="ECO:0007669"/>
    <property type="project" value="UniProtKB-KW"/>
</dbReference>
<dbReference type="Gene3D" id="2.40.50.100">
    <property type="match status" value="1"/>
</dbReference>
<evidence type="ECO:0000259" key="10">
    <source>
        <dbReference type="Pfam" id="PF25954"/>
    </source>
</evidence>
<evidence type="ECO:0000259" key="11">
    <source>
        <dbReference type="Pfam" id="PF25973"/>
    </source>
</evidence>
<dbReference type="InterPro" id="IPR058792">
    <property type="entry name" value="Beta-barrel_RND_2"/>
</dbReference>
<dbReference type="SUPFAM" id="SSF111369">
    <property type="entry name" value="HlyD-like secretion proteins"/>
    <property type="match status" value="1"/>
</dbReference>
<dbReference type="NCBIfam" id="TIGR01730">
    <property type="entry name" value="RND_mfp"/>
    <property type="match status" value="1"/>
</dbReference>
<dbReference type="GO" id="GO:0060003">
    <property type="term" value="P:copper ion export"/>
    <property type="evidence" value="ECO:0007669"/>
    <property type="project" value="TreeGrafter"/>
</dbReference>
<feature type="coiled-coil region" evidence="6">
    <location>
        <begin position="130"/>
        <end position="188"/>
    </location>
</feature>
<organism evidence="13 14">
    <name type="scientific">Geothermobacter hydrogeniphilus</name>
    <dbReference type="NCBI Taxonomy" id="1969733"/>
    <lineage>
        <taxon>Bacteria</taxon>
        <taxon>Pseudomonadati</taxon>
        <taxon>Thermodesulfobacteriota</taxon>
        <taxon>Desulfuromonadia</taxon>
        <taxon>Desulfuromonadales</taxon>
        <taxon>Geothermobacteraceae</taxon>
        <taxon>Geothermobacter</taxon>
    </lineage>
</organism>
<proteinExistence type="inferred from homology"/>
<dbReference type="STRING" id="1969733.B5V00_07180"/>
<reference evidence="13 14" key="1">
    <citation type="submission" date="2017-03" db="EMBL/GenBank/DDBJ databases">
        <title>Genome sequence of Geothermobacter sp. EPR-M, Deep-Sea Iron Reducer.</title>
        <authorList>
            <person name="Tully B."/>
            <person name="Savalia P."/>
            <person name="Abuyen K."/>
            <person name="Baughan C."/>
            <person name="Romero E."/>
            <person name="Ronkowski C."/>
            <person name="Torres B."/>
            <person name="Tremblay J."/>
            <person name="Trujillo A."/>
            <person name="Tyler M."/>
            <person name="Perez-Rodriguez I."/>
            <person name="Amend J."/>
        </authorList>
    </citation>
    <scope>NUCLEOTIDE SEQUENCE [LARGE SCALE GENOMIC DNA]</scope>
    <source>
        <strain evidence="13 14">EPR-M</strain>
    </source>
</reference>
<keyword evidence="3" id="KW-0862">Zinc</keyword>
<dbReference type="EMBL" id="NAAD01000007">
    <property type="protein sequence ID" value="ORJ60611.1"/>
    <property type="molecule type" value="Genomic_DNA"/>
</dbReference>
<dbReference type="AlphaFoldDB" id="A0A1X0Y5Z7"/>
<feature type="region of interest" description="Disordered" evidence="7">
    <location>
        <begin position="33"/>
        <end position="52"/>
    </location>
</feature>
<dbReference type="Pfam" id="PF25975">
    <property type="entry name" value="CzcB_C"/>
    <property type="match status" value="1"/>
</dbReference>
<dbReference type="GO" id="GO:0016020">
    <property type="term" value="C:membrane"/>
    <property type="evidence" value="ECO:0007669"/>
    <property type="project" value="InterPro"/>
</dbReference>
<dbReference type="GO" id="GO:0022857">
    <property type="term" value="F:transmembrane transporter activity"/>
    <property type="evidence" value="ECO:0007669"/>
    <property type="project" value="InterPro"/>
</dbReference>
<evidence type="ECO:0000259" key="12">
    <source>
        <dbReference type="Pfam" id="PF25975"/>
    </source>
</evidence>
<feature type="domain" description="CzcB-like barrel-sandwich hybrid" evidence="11">
    <location>
        <begin position="93"/>
        <end position="245"/>
    </location>
</feature>
<feature type="domain" description="CzcB-like C-terminal circularly permuted SH3-like" evidence="12">
    <location>
        <begin position="331"/>
        <end position="390"/>
    </location>
</feature>
<evidence type="ECO:0000256" key="4">
    <source>
        <dbReference type="ARBA" id="ARBA00043263"/>
    </source>
</evidence>
<dbReference type="Pfam" id="PF25973">
    <property type="entry name" value="BSH_CzcB"/>
    <property type="match status" value="1"/>
</dbReference>
<feature type="compositionally biased region" description="Basic and acidic residues" evidence="7">
    <location>
        <begin position="35"/>
        <end position="52"/>
    </location>
</feature>
<dbReference type="OrthoDB" id="9806939at2"/>
<keyword evidence="14" id="KW-1185">Reference proteome</keyword>
<gene>
    <name evidence="13" type="ORF">B5V00_07180</name>
</gene>
<evidence type="ECO:0000256" key="2">
    <source>
        <dbReference type="ARBA" id="ARBA00022448"/>
    </source>
</evidence>
<keyword evidence="4" id="KW-0105">Cadmium resistance</keyword>
<feature type="domain" description="CusB-like beta-barrel" evidence="10">
    <location>
        <begin position="248"/>
        <end position="322"/>
    </location>
</feature>
<dbReference type="PANTHER" id="PTHR30097">
    <property type="entry name" value="CATION EFFLUX SYSTEM PROTEIN CUSB"/>
    <property type="match status" value="1"/>
</dbReference>
<dbReference type="InterPro" id="IPR058647">
    <property type="entry name" value="BSH_CzcB-like"/>
</dbReference>
<evidence type="ECO:0000313" key="13">
    <source>
        <dbReference type="EMBL" id="ORJ60611.1"/>
    </source>
</evidence>
<dbReference type="InterPro" id="IPR051909">
    <property type="entry name" value="MFP_Cation_Efflux"/>
</dbReference>
<dbReference type="InterPro" id="IPR006143">
    <property type="entry name" value="RND_pump_MFP"/>
</dbReference>
<evidence type="ECO:0000256" key="1">
    <source>
        <dbReference type="ARBA" id="ARBA00009477"/>
    </source>
</evidence>
<dbReference type="GO" id="GO:0030288">
    <property type="term" value="C:outer membrane-bounded periplasmic space"/>
    <property type="evidence" value="ECO:0007669"/>
    <property type="project" value="TreeGrafter"/>
</dbReference>